<evidence type="ECO:0000313" key="1">
    <source>
        <dbReference type="EMBL" id="CUR44300.1"/>
    </source>
</evidence>
<organism evidence="1 2">
    <name type="scientific">Pseudomonas phage VCM</name>
    <dbReference type="NCBI Taxonomy" id="1729937"/>
    <lineage>
        <taxon>Viruses</taxon>
        <taxon>Duplodnaviria</taxon>
        <taxon>Heunggongvirae</taxon>
        <taxon>Uroviricota</taxon>
        <taxon>Caudoviricetes</taxon>
        <taxon>Vandenendeviridae</taxon>
        <taxon>Gorskivirinae</taxon>
        <taxon>Kremarvirus</taxon>
        <taxon>Kremarvirus VCM</taxon>
        <taxon>Otagovirus VCM</taxon>
    </lineage>
</organism>
<dbReference type="RefSeq" id="YP_009222679.1">
    <property type="nucleotide sequence ID" value="NC_029065.1"/>
</dbReference>
<name>A0A0S4KZ70_9CAUD</name>
<accession>A0A0S4KZ70</accession>
<gene>
    <name evidence="1" type="ORF">VCM_00081</name>
</gene>
<proteinExistence type="predicted"/>
<dbReference type="OrthoDB" id="33748at10239"/>
<dbReference type="EMBL" id="LN887844">
    <property type="protein sequence ID" value="CUR44300.1"/>
    <property type="molecule type" value="Genomic_DNA"/>
</dbReference>
<dbReference type="Proteomes" id="UP000204441">
    <property type="component" value="Genome"/>
</dbReference>
<evidence type="ECO:0000313" key="2">
    <source>
        <dbReference type="Proteomes" id="UP000204441"/>
    </source>
</evidence>
<reference evidence="2" key="1">
    <citation type="submission" date="2015-10" db="EMBL/GenBank/DDBJ databases">
        <authorList>
            <person name="Millard A."/>
        </authorList>
    </citation>
    <scope>NUCLEOTIDE SEQUENCE [LARGE SCALE GENOMIC DNA]</scope>
</reference>
<protein>
    <submittedName>
        <fullName evidence="1">Uncharacterized protein</fullName>
    </submittedName>
</protein>
<keyword evidence="2" id="KW-1185">Reference proteome</keyword>
<sequence>MYDQKYIDERPTYEVAQVAKMKTKQRLAIKHFKSKLGCVVCACTMKSVSATTKKIECANCLKQFKGLQLPFREVCQATVTKRGMNPVKLSAETCGGINARQAKAWRYTVYMQRHVARSSVLPVVFGGMSTK</sequence>
<dbReference type="KEGG" id="vg:26799050"/>
<dbReference type="GeneID" id="26799050"/>